<keyword evidence="3" id="KW-1185">Reference proteome</keyword>
<dbReference type="Proteomes" id="UP000504636">
    <property type="component" value="Unplaced"/>
</dbReference>
<reference evidence="2 4" key="1">
    <citation type="journal article" date="2020" name="Stud. Mycol.">
        <title>101 Dothideomycetes genomes: a test case for predicting lifestyles and emergence of pathogens.</title>
        <authorList>
            <person name="Haridas S."/>
            <person name="Albert R."/>
            <person name="Binder M."/>
            <person name="Bloem J."/>
            <person name="Labutti K."/>
            <person name="Salamov A."/>
            <person name="Andreopoulos B."/>
            <person name="Baker S."/>
            <person name="Barry K."/>
            <person name="Bills G."/>
            <person name="Bluhm B."/>
            <person name="Cannon C."/>
            <person name="Castanera R."/>
            <person name="Culley D."/>
            <person name="Daum C."/>
            <person name="Ezra D."/>
            <person name="Gonzalez J."/>
            <person name="Henrissat B."/>
            <person name="Kuo A."/>
            <person name="Liang C."/>
            <person name="Lipzen A."/>
            <person name="Lutzoni F."/>
            <person name="Magnuson J."/>
            <person name="Mondo S."/>
            <person name="Nolan M."/>
            <person name="Ohm R."/>
            <person name="Pangilinan J."/>
            <person name="Park H.-J."/>
            <person name="Ramirez L."/>
            <person name="Alfaro M."/>
            <person name="Sun H."/>
            <person name="Tritt A."/>
            <person name="Yoshinaga Y."/>
            <person name="Zwiers L.-H."/>
            <person name="Turgeon B."/>
            <person name="Goodwin S."/>
            <person name="Spatafora J."/>
            <person name="Crous P."/>
            <person name="Grigoriev I."/>
        </authorList>
    </citation>
    <scope>NUCLEOTIDE SEQUENCE</scope>
    <source>
        <strain evidence="2 4">CBS 304.34</strain>
    </source>
</reference>
<dbReference type="RefSeq" id="XP_033569986.1">
    <property type="nucleotide sequence ID" value="XM_033717179.1"/>
</dbReference>
<feature type="region of interest" description="Disordered" evidence="1">
    <location>
        <begin position="92"/>
        <end position="139"/>
    </location>
</feature>
<dbReference type="GeneID" id="54458072"/>
<sequence>MSLKISAKSTEAQAKARLDSTEWKRYLSITKQEAKTLAAEHREWSSWVQVHADAQANVLRRVNEQLEAEKIPKIHVDILDWRMSQVVRRVSSLNTPQREISSLADRPHEQPPAEQPPAKQLSASKMPYDPVKDDAMHNG</sequence>
<organism evidence="2">
    <name type="scientific">Mytilinidion resinicola</name>
    <dbReference type="NCBI Taxonomy" id="574789"/>
    <lineage>
        <taxon>Eukaryota</taxon>
        <taxon>Fungi</taxon>
        <taxon>Dikarya</taxon>
        <taxon>Ascomycota</taxon>
        <taxon>Pezizomycotina</taxon>
        <taxon>Dothideomycetes</taxon>
        <taxon>Pleosporomycetidae</taxon>
        <taxon>Mytilinidiales</taxon>
        <taxon>Mytilinidiaceae</taxon>
        <taxon>Mytilinidion</taxon>
    </lineage>
</organism>
<evidence type="ECO:0000313" key="2">
    <source>
        <dbReference type="EMBL" id="KAF2803022.1"/>
    </source>
</evidence>
<evidence type="ECO:0000313" key="4">
    <source>
        <dbReference type="RefSeq" id="XP_033569986.1"/>
    </source>
</evidence>
<dbReference type="OrthoDB" id="3937045at2759"/>
<reference evidence="4" key="2">
    <citation type="submission" date="2020-04" db="EMBL/GenBank/DDBJ databases">
        <authorList>
            <consortium name="NCBI Genome Project"/>
        </authorList>
    </citation>
    <scope>NUCLEOTIDE SEQUENCE</scope>
    <source>
        <strain evidence="4">CBS 304.34</strain>
    </source>
</reference>
<name>A0A6A6Y2K6_9PEZI</name>
<accession>A0A6A6Y2K6</accession>
<protein>
    <submittedName>
        <fullName evidence="2 4">Uncharacterized protein</fullName>
    </submittedName>
</protein>
<dbReference type="AlphaFoldDB" id="A0A6A6Y2K6"/>
<dbReference type="EMBL" id="MU003720">
    <property type="protein sequence ID" value="KAF2803022.1"/>
    <property type="molecule type" value="Genomic_DNA"/>
</dbReference>
<feature type="compositionally biased region" description="Basic and acidic residues" evidence="1">
    <location>
        <begin position="130"/>
        <end position="139"/>
    </location>
</feature>
<evidence type="ECO:0000313" key="3">
    <source>
        <dbReference type="Proteomes" id="UP000504636"/>
    </source>
</evidence>
<evidence type="ECO:0000256" key="1">
    <source>
        <dbReference type="SAM" id="MobiDB-lite"/>
    </source>
</evidence>
<gene>
    <name evidence="2 4" type="ORF">BDZ99DRAFT_428028</name>
</gene>
<proteinExistence type="predicted"/>
<reference evidence="4" key="3">
    <citation type="submission" date="2025-04" db="UniProtKB">
        <authorList>
            <consortium name="RefSeq"/>
        </authorList>
    </citation>
    <scope>IDENTIFICATION</scope>
    <source>
        <strain evidence="4">CBS 304.34</strain>
    </source>
</reference>